<name>A0AA88DHN0_FICCA</name>
<protein>
    <submittedName>
        <fullName evidence="2">Uncharacterized protein</fullName>
    </submittedName>
</protein>
<evidence type="ECO:0000313" key="3">
    <source>
        <dbReference type="Proteomes" id="UP001187192"/>
    </source>
</evidence>
<feature type="region of interest" description="Disordered" evidence="1">
    <location>
        <begin position="219"/>
        <end position="243"/>
    </location>
</feature>
<sequence>MEKDDSPTRRKVRFTPKTPSRRKPKSVPLKTEAGDDDDDGAAEAQTLLRQFNENLRRRGPKAGKKTQVAFGPGATTSSSTIRSFGVPKNGGSKSSSSCLDLKSIDDEEILSLLPFKKDETDVSFEVATDASTLIGKNEYREPWDYHHNYYPTVLPLRRPYSGDPEILDAAEFGEAAINEEYDENATNPAQELGLKEENEEENMLLFQLPPTLPLVKRSASVKGKEKVGSSTSSNGTGAPAKGSRLEALSSGYVGKMQVYKSGAIKLKLGDVLYDVSPGVNCTFAEDIVAINTKEKQCCVLGELSKRAVVNPDINSLVNSVIDLG</sequence>
<evidence type="ECO:0000313" key="2">
    <source>
        <dbReference type="EMBL" id="GMN41019.1"/>
    </source>
</evidence>
<dbReference type="EMBL" id="BTGU01000012">
    <property type="protein sequence ID" value="GMN41019.1"/>
    <property type="molecule type" value="Genomic_DNA"/>
</dbReference>
<feature type="region of interest" description="Disordered" evidence="1">
    <location>
        <begin position="1"/>
        <end position="98"/>
    </location>
</feature>
<dbReference type="PANTHER" id="PTHR13408:SF6">
    <property type="entry name" value="DNA BINDING PROTEIN"/>
    <property type="match status" value="1"/>
</dbReference>
<dbReference type="GO" id="GO:0042797">
    <property type="term" value="P:tRNA transcription by RNA polymerase III"/>
    <property type="evidence" value="ECO:0007669"/>
    <property type="project" value="TreeGrafter"/>
</dbReference>
<dbReference type="GO" id="GO:0005666">
    <property type="term" value="C:RNA polymerase III complex"/>
    <property type="evidence" value="ECO:0007669"/>
    <property type="project" value="InterPro"/>
</dbReference>
<proteinExistence type="predicted"/>
<accession>A0AA88DHN0</accession>
<dbReference type="PANTHER" id="PTHR13408">
    <property type="entry name" value="DNA-DIRECTED RNA POLYMERASE III"/>
    <property type="match status" value="1"/>
</dbReference>
<comment type="caution">
    <text evidence="2">The sequence shown here is derived from an EMBL/GenBank/DDBJ whole genome shotgun (WGS) entry which is preliminary data.</text>
</comment>
<keyword evidence="3" id="KW-1185">Reference proteome</keyword>
<evidence type="ECO:0000256" key="1">
    <source>
        <dbReference type="SAM" id="MobiDB-lite"/>
    </source>
</evidence>
<feature type="compositionally biased region" description="Basic residues" evidence="1">
    <location>
        <begin position="9"/>
        <end position="25"/>
    </location>
</feature>
<dbReference type="InterPro" id="IPR007811">
    <property type="entry name" value="RPC4"/>
</dbReference>
<gene>
    <name evidence="2" type="ORF">TIFTF001_010255</name>
</gene>
<dbReference type="Gramene" id="FCD_00009811-RA">
    <property type="protein sequence ID" value="FCD_00009811-RA:cds"/>
    <property type="gene ID" value="FCD_00009811"/>
</dbReference>
<reference evidence="2" key="1">
    <citation type="submission" date="2023-07" db="EMBL/GenBank/DDBJ databases">
        <title>draft genome sequence of fig (Ficus carica).</title>
        <authorList>
            <person name="Takahashi T."/>
            <person name="Nishimura K."/>
        </authorList>
    </citation>
    <scope>NUCLEOTIDE SEQUENCE</scope>
</reference>
<dbReference type="Pfam" id="PF05132">
    <property type="entry name" value="RNA_pol_Rpc4"/>
    <property type="match status" value="1"/>
</dbReference>
<organism evidence="2 3">
    <name type="scientific">Ficus carica</name>
    <name type="common">Common fig</name>
    <dbReference type="NCBI Taxonomy" id="3494"/>
    <lineage>
        <taxon>Eukaryota</taxon>
        <taxon>Viridiplantae</taxon>
        <taxon>Streptophyta</taxon>
        <taxon>Embryophyta</taxon>
        <taxon>Tracheophyta</taxon>
        <taxon>Spermatophyta</taxon>
        <taxon>Magnoliopsida</taxon>
        <taxon>eudicotyledons</taxon>
        <taxon>Gunneridae</taxon>
        <taxon>Pentapetalae</taxon>
        <taxon>rosids</taxon>
        <taxon>fabids</taxon>
        <taxon>Rosales</taxon>
        <taxon>Moraceae</taxon>
        <taxon>Ficeae</taxon>
        <taxon>Ficus</taxon>
    </lineage>
</organism>
<dbReference type="GO" id="GO:0003677">
    <property type="term" value="F:DNA binding"/>
    <property type="evidence" value="ECO:0007669"/>
    <property type="project" value="InterPro"/>
</dbReference>
<dbReference type="Proteomes" id="UP001187192">
    <property type="component" value="Unassembled WGS sequence"/>
</dbReference>
<dbReference type="AlphaFoldDB" id="A0AA88DHN0"/>